<reference evidence="3" key="3">
    <citation type="submission" date="2023-05" db="EMBL/GenBank/DDBJ databases">
        <authorList>
            <person name="Smith C.H."/>
        </authorList>
    </citation>
    <scope>NUCLEOTIDE SEQUENCE</scope>
    <source>
        <strain evidence="3">CHS0354</strain>
        <tissue evidence="3">Mantle</tissue>
    </source>
</reference>
<keyword evidence="2" id="KW-0472">Membrane</keyword>
<evidence type="ECO:0000313" key="4">
    <source>
        <dbReference type="Proteomes" id="UP001195483"/>
    </source>
</evidence>
<feature type="region of interest" description="Disordered" evidence="1">
    <location>
        <begin position="228"/>
        <end position="250"/>
    </location>
</feature>
<dbReference type="Proteomes" id="UP001195483">
    <property type="component" value="Unassembled WGS sequence"/>
</dbReference>
<reference evidence="3" key="2">
    <citation type="journal article" date="2021" name="Genome Biol. Evol.">
        <title>Developing a high-quality reference genome for a parasitic bivalve with doubly uniparental inheritance (Bivalvia: Unionida).</title>
        <authorList>
            <person name="Smith C.H."/>
        </authorList>
    </citation>
    <scope>NUCLEOTIDE SEQUENCE</scope>
    <source>
        <strain evidence="3">CHS0354</strain>
        <tissue evidence="3">Mantle</tissue>
    </source>
</reference>
<feature type="transmembrane region" description="Helical" evidence="2">
    <location>
        <begin position="164"/>
        <end position="185"/>
    </location>
</feature>
<proteinExistence type="predicted"/>
<keyword evidence="4" id="KW-1185">Reference proteome</keyword>
<keyword evidence="2" id="KW-0812">Transmembrane</keyword>
<keyword evidence="2" id="KW-1133">Transmembrane helix</keyword>
<dbReference type="AlphaFoldDB" id="A0AAE0RPA8"/>
<evidence type="ECO:0000256" key="1">
    <source>
        <dbReference type="SAM" id="MobiDB-lite"/>
    </source>
</evidence>
<gene>
    <name evidence="3" type="ORF">CHS0354_037471</name>
</gene>
<feature type="compositionally biased region" description="Polar residues" evidence="1">
    <location>
        <begin position="228"/>
        <end position="238"/>
    </location>
</feature>
<dbReference type="EMBL" id="JAEAOA010002192">
    <property type="protein sequence ID" value="KAK3577137.1"/>
    <property type="molecule type" value="Genomic_DNA"/>
</dbReference>
<protein>
    <submittedName>
        <fullName evidence="3">Uncharacterized protein</fullName>
    </submittedName>
</protein>
<feature type="compositionally biased region" description="Basic and acidic residues" evidence="1">
    <location>
        <begin position="239"/>
        <end position="250"/>
    </location>
</feature>
<accession>A0AAE0RPA8</accession>
<evidence type="ECO:0000313" key="3">
    <source>
        <dbReference type="EMBL" id="KAK3577137.1"/>
    </source>
</evidence>
<evidence type="ECO:0000256" key="2">
    <source>
        <dbReference type="SAM" id="Phobius"/>
    </source>
</evidence>
<name>A0AAE0RPA8_9BIVA</name>
<sequence length="274" mass="30853">MERRLYNTQNSPSAGICYRYLQLLLAERYFEVNVFHAKTSQVVDCVVSFAMGPSCNGVFLFVFAFFELFIGVIKMDMQQDFPVFKWFLRDRRESETNSTVIGLYQRPLREQNYSFIGSPGAMCNGTLENGNADLFKCPKQGQTSDIVTTEKTTSSAKPEPEVDILTAVSISVSCAVAVTVCLTLYCCCCQRKQRESHPSRVKTMWIRRSVGKQLDRNIDMVGTHHTLLVSSNGNSSTEDQGRNEKVKGDQNEDTLNLVKITITNPSNEHINADQ</sequence>
<feature type="transmembrane region" description="Helical" evidence="2">
    <location>
        <begin position="57"/>
        <end position="75"/>
    </location>
</feature>
<organism evidence="3 4">
    <name type="scientific">Potamilus streckersoni</name>
    <dbReference type="NCBI Taxonomy" id="2493646"/>
    <lineage>
        <taxon>Eukaryota</taxon>
        <taxon>Metazoa</taxon>
        <taxon>Spiralia</taxon>
        <taxon>Lophotrochozoa</taxon>
        <taxon>Mollusca</taxon>
        <taxon>Bivalvia</taxon>
        <taxon>Autobranchia</taxon>
        <taxon>Heteroconchia</taxon>
        <taxon>Palaeoheterodonta</taxon>
        <taxon>Unionida</taxon>
        <taxon>Unionoidea</taxon>
        <taxon>Unionidae</taxon>
        <taxon>Ambleminae</taxon>
        <taxon>Lampsilini</taxon>
        <taxon>Potamilus</taxon>
    </lineage>
</organism>
<reference evidence="3" key="1">
    <citation type="journal article" date="2021" name="Genome Biol. Evol.">
        <title>A High-Quality Reference Genome for a Parasitic Bivalve with Doubly Uniparental Inheritance (Bivalvia: Unionida).</title>
        <authorList>
            <person name="Smith C.H."/>
        </authorList>
    </citation>
    <scope>NUCLEOTIDE SEQUENCE</scope>
    <source>
        <strain evidence="3">CHS0354</strain>
    </source>
</reference>
<comment type="caution">
    <text evidence="3">The sequence shown here is derived from an EMBL/GenBank/DDBJ whole genome shotgun (WGS) entry which is preliminary data.</text>
</comment>